<evidence type="ECO:0000256" key="11">
    <source>
        <dbReference type="ARBA" id="ARBA00023286"/>
    </source>
</evidence>
<dbReference type="Gene3D" id="3.40.190.10">
    <property type="entry name" value="Periplasmic binding protein-like II"/>
    <property type="match status" value="1"/>
</dbReference>
<feature type="transmembrane region" description="Helical" evidence="13">
    <location>
        <begin position="123"/>
        <end position="148"/>
    </location>
</feature>
<dbReference type="GO" id="GO:0050906">
    <property type="term" value="P:detection of stimulus involved in sensory perception"/>
    <property type="evidence" value="ECO:0007669"/>
    <property type="project" value="UniProtKB-ARBA"/>
</dbReference>
<dbReference type="InterPro" id="IPR001320">
    <property type="entry name" value="Iontro_rcpt_C"/>
</dbReference>
<dbReference type="PANTHER" id="PTHR42643">
    <property type="entry name" value="IONOTROPIC RECEPTOR 20A-RELATED"/>
    <property type="match status" value="1"/>
</dbReference>
<dbReference type="EMBL" id="BGPR01001499">
    <property type="protein sequence ID" value="GBM55394.1"/>
    <property type="molecule type" value="Genomic_DNA"/>
</dbReference>
<keyword evidence="17" id="KW-1185">Reference proteome</keyword>
<evidence type="ECO:0000256" key="9">
    <source>
        <dbReference type="ARBA" id="ARBA00023170"/>
    </source>
</evidence>
<keyword evidence="10" id="KW-0325">Glycoprotein</keyword>
<name>A0A4Y2GTD4_ARAVE</name>
<keyword evidence="12" id="KW-0407">Ion channel</keyword>
<comment type="similarity">
    <text evidence="2">Belongs to the glutamate-gated ion channel (TC 1.A.10.1) family.</text>
</comment>
<reference evidence="16 17" key="1">
    <citation type="journal article" date="2019" name="Sci. Rep.">
        <title>Orb-weaving spider Araneus ventricosus genome elucidates the spidroin gene catalogue.</title>
        <authorList>
            <person name="Kono N."/>
            <person name="Nakamura H."/>
            <person name="Ohtoshi R."/>
            <person name="Moran D.A.P."/>
            <person name="Shinohara A."/>
            <person name="Yoshida Y."/>
            <person name="Fujiwara M."/>
            <person name="Mori M."/>
            <person name="Tomita M."/>
            <person name="Arakawa K."/>
        </authorList>
    </citation>
    <scope>NUCLEOTIDE SEQUENCE [LARGE SCALE GENOMIC DNA]</scope>
</reference>
<comment type="subcellular location">
    <subcellularLocation>
        <location evidence="1">Cell membrane</location>
        <topology evidence="1">Multi-pass membrane protein</topology>
    </subcellularLocation>
</comment>
<keyword evidence="5 13" id="KW-0812">Transmembrane</keyword>
<evidence type="ECO:0000256" key="8">
    <source>
        <dbReference type="ARBA" id="ARBA00023136"/>
    </source>
</evidence>
<comment type="caution">
    <text evidence="16">The sequence shown here is derived from an EMBL/GenBank/DDBJ whole genome shotgun (WGS) entry which is preliminary data.</text>
</comment>
<evidence type="ECO:0000256" key="7">
    <source>
        <dbReference type="ARBA" id="ARBA00023065"/>
    </source>
</evidence>
<feature type="transmembrane region" description="Helical" evidence="13">
    <location>
        <begin position="183"/>
        <end position="207"/>
    </location>
</feature>
<dbReference type="AlphaFoldDB" id="A0A4Y2GTD4"/>
<keyword evidence="7" id="KW-0406">Ion transport</keyword>
<dbReference type="GO" id="GO:0005886">
    <property type="term" value="C:plasma membrane"/>
    <property type="evidence" value="ECO:0007669"/>
    <property type="project" value="UniProtKB-SubCell"/>
</dbReference>
<accession>A0A4Y2GTD4</accession>
<evidence type="ECO:0000256" key="2">
    <source>
        <dbReference type="ARBA" id="ARBA00008685"/>
    </source>
</evidence>
<organism evidence="16 17">
    <name type="scientific">Araneus ventricosus</name>
    <name type="common">Orbweaver spider</name>
    <name type="synonym">Epeira ventricosa</name>
    <dbReference type="NCBI Taxonomy" id="182803"/>
    <lineage>
        <taxon>Eukaryota</taxon>
        <taxon>Metazoa</taxon>
        <taxon>Ecdysozoa</taxon>
        <taxon>Arthropoda</taxon>
        <taxon>Chelicerata</taxon>
        <taxon>Arachnida</taxon>
        <taxon>Araneae</taxon>
        <taxon>Araneomorphae</taxon>
        <taxon>Entelegynae</taxon>
        <taxon>Araneoidea</taxon>
        <taxon>Araneidae</taxon>
        <taxon>Araneus</taxon>
    </lineage>
</organism>
<evidence type="ECO:0000256" key="5">
    <source>
        <dbReference type="ARBA" id="ARBA00022692"/>
    </source>
</evidence>
<dbReference type="Pfam" id="PF00060">
    <property type="entry name" value="Lig_chan"/>
    <property type="match status" value="1"/>
</dbReference>
<feature type="domain" description="Ionotropic glutamate receptor L-glutamate and glycine-binding" evidence="15">
    <location>
        <begin position="11"/>
        <end position="114"/>
    </location>
</feature>
<evidence type="ECO:0000256" key="1">
    <source>
        <dbReference type="ARBA" id="ARBA00004651"/>
    </source>
</evidence>
<dbReference type="PANTHER" id="PTHR42643:SF39">
    <property type="entry name" value="IONOTROPIC RECEPTOR 56A-RELATED"/>
    <property type="match status" value="1"/>
</dbReference>
<dbReference type="OrthoDB" id="9997229at2759"/>
<evidence type="ECO:0008006" key="18">
    <source>
        <dbReference type="Google" id="ProtNLM"/>
    </source>
</evidence>
<feature type="transmembrane region" description="Helical" evidence="13">
    <location>
        <begin position="374"/>
        <end position="402"/>
    </location>
</feature>
<dbReference type="SUPFAM" id="SSF53850">
    <property type="entry name" value="Periplasmic binding protein-like II"/>
    <property type="match status" value="1"/>
</dbReference>
<evidence type="ECO:0000259" key="15">
    <source>
        <dbReference type="Pfam" id="PF10613"/>
    </source>
</evidence>
<evidence type="ECO:0000313" key="16">
    <source>
        <dbReference type="EMBL" id="GBM55394.1"/>
    </source>
</evidence>
<dbReference type="Gene3D" id="1.10.287.70">
    <property type="match status" value="1"/>
</dbReference>
<dbReference type="InterPro" id="IPR052192">
    <property type="entry name" value="Insect_Ionotropic_Sensory_Rcpt"/>
</dbReference>
<evidence type="ECO:0000313" key="17">
    <source>
        <dbReference type="Proteomes" id="UP000499080"/>
    </source>
</evidence>
<evidence type="ECO:0000256" key="13">
    <source>
        <dbReference type="SAM" id="Phobius"/>
    </source>
</evidence>
<dbReference type="Proteomes" id="UP000499080">
    <property type="component" value="Unassembled WGS sequence"/>
</dbReference>
<evidence type="ECO:0000259" key="14">
    <source>
        <dbReference type="Pfam" id="PF00060"/>
    </source>
</evidence>
<dbReference type="InterPro" id="IPR019594">
    <property type="entry name" value="Glu/Gly-bd"/>
</dbReference>
<gene>
    <name evidence="16" type="ORF">AVEN_150456_1</name>
</gene>
<keyword evidence="8 13" id="KW-0472">Membrane</keyword>
<keyword evidence="3" id="KW-0813">Transport</keyword>
<evidence type="ECO:0000256" key="10">
    <source>
        <dbReference type="ARBA" id="ARBA00023180"/>
    </source>
</evidence>
<evidence type="ECO:0000256" key="12">
    <source>
        <dbReference type="ARBA" id="ARBA00023303"/>
    </source>
</evidence>
<keyword evidence="11" id="KW-1071">Ligand-gated ion channel</keyword>
<dbReference type="Pfam" id="PF10613">
    <property type="entry name" value="Lig_chan-Glu_bd"/>
    <property type="match status" value="1"/>
</dbReference>
<evidence type="ECO:0000256" key="3">
    <source>
        <dbReference type="ARBA" id="ARBA00022448"/>
    </source>
</evidence>
<sequence>MAPSLVRIGILPNGPFVVNFTSNGIVEVIDGAEASFLDLLTTGLKLPHILQVPKDPVWGVPGINGNWSGLMGMVQQEEVDMAVGTILISEQRMSVATFSYPYTWEDVTFSTRKPTRLPKGTNFMWPLSFQVWICIAVFIVFLTVAYRISLTKAYPLPKIFFGIVGILLRQSPELACKTFRDRCLIISWIGGCTVLSYSYAVVLLSFLTVPLRERPIETVSQLSKAVQQGRYRCVVPAGSSIVEILKNSNKKSHRIIGYHIWKKKGYVDIQAEGVVARHLKQGNVAYIDIRERMKMIFQNQFYISPHALFSNPVSVALNRKFRYKKRLNKIIKRISAGGLYEKSLSDYMYKKHMTSKYPELSKTDDMKQLTMSDLYGAFVILVCGEVLAILVFIGEILTLICFKK</sequence>
<evidence type="ECO:0000256" key="6">
    <source>
        <dbReference type="ARBA" id="ARBA00022989"/>
    </source>
</evidence>
<keyword evidence="9" id="KW-0675">Receptor</keyword>
<keyword evidence="6 13" id="KW-1133">Transmembrane helix</keyword>
<evidence type="ECO:0000256" key="4">
    <source>
        <dbReference type="ARBA" id="ARBA00022475"/>
    </source>
</evidence>
<keyword evidence="4" id="KW-1003">Cell membrane</keyword>
<feature type="domain" description="Ionotropic glutamate receptor C-terminal" evidence="14">
    <location>
        <begin position="128"/>
        <end position="384"/>
    </location>
</feature>
<protein>
    <recommendedName>
        <fullName evidence="18">Ionotropic glutamate receptor L-glutamate and glycine-binding domain-containing protein</fullName>
    </recommendedName>
</protein>
<proteinExistence type="inferred from homology"/>
<dbReference type="GO" id="GO:0015276">
    <property type="term" value="F:ligand-gated monoatomic ion channel activity"/>
    <property type="evidence" value="ECO:0007669"/>
    <property type="project" value="InterPro"/>
</dbReference>